<protein>
    <submittedName>
        <fullName evidence="6">PDZ domain-containing protein</fullName>
    </submittedName>
</protein>
<dbReference type="Gene3D" id="2.40.10.120">
    <property type="match status" value="1"/>
</dbReference>
<feature type="domain" description="PDZ" evidence="5">
    <location>
        <begin position="345"/>
        <end position="422"/>
    </location>
</feature>
<dbReference type="SUPFAM" id="SSF50494">
    <property type="entry name" value="Trypsin-like serine proteases"/>
    <property type="match status" value="1"/>
</dbReference>
<accession>A0A7C9PLZ0</accession>
<gene>
    <name evidence="6" type="ORF">G3T37_03255</name>
</gene>
<dbReference type="RefSeq" id="WP_163472025.1">
    <property type="nucleotide sequence ID" value="NZ_JAAGWZ010000001.1"/>
</dbReference>
<dbReference type="AlphaFoldDB" id="A0A7C9PLZ0"/>
<evidence type="ECO:0000256" key="1">
    <source>
        <dbReference type="ARBA" id="ARBA00022670"/>
    </source>
</evidence>
<keyword evidence="4" id="KW-1133">Transmembrane helix</keyword>
<keyword evidence="1" id="KW-0645">Protease</keyword>
<proteinExistence type="predicted"/>
<dbReference type="InterPro" id="IPR036034">
    <property type="entry name" value="PDZ_sf"/>
</dbReference>
<organism evidence="6 7">
    <name type="scientific">Galbitalea soli</name>
    <dbReference type="NCBI Taxonomy" id="1268042"/>
    <lineage>
        <taxon>Bacteria</taxon>
        <taxon>Bacillati</taxon>
        <taxon>Actinomycetota</taxon>
        <taxon>Actinomycetes</taxon>
        <taxon>Micrococcales</taxon>
        <taxon>Microbacteriaceae</taxon>
        <taxon>Galbitalea</taxon>
    </lineage>
</organism>
<keyword evidence="4" id="KW-0472">Membrane</keyword>
<name>A0A7C9PLZ0_9MICO</name>
<dbReference type="InterPro" id="IPR001478">
    <property type="entry name" value="PDZ"/>
</dbReference>
<keyword evidence="4" id="KW-0812">Transmembrane</keyword>
<dbReference type="InterPro" id="IPR051201">
    <property type="entry name" value="Chloro_Bact_Ser_Proteases"/>
</dbReference>
<evidence type="ECO:0000256" key="4">
    <source>
        <dbReference type="SAM" id="Phobius"/>
    </source>
</evidence>
<dbReference type="SMART" id="SM00228">
    <property type="entry name" value="PDZ"/>
    <property type="match status" value="1"/>
</dbReference>
<feature type="compositionally biased region" description="Gly residues" evidence="3">
    <location>
        <begin position="84"/>
        <end position="94"/>
    </location>
</feature>
<feature type="region of interest" description="Disordered" evidence="3">
    <location>
        <begin position="1"/>
        <end position="36"/>
    </location>
</feature>
<reference evidence="6 7" key="1">
    <citation type="journal article" date="2014" name="Int. J. Syst. Evol. Microbiol.">
        <title>Description of Galbitalea soli gen. nov., sp. nov., and Frondihabitans sucicola sp. nov.</title>
        <authorList>
            <person name="Kim S.J."/>
            <person name="Lim J.M."/>
            <person name="Ahn J.H."/>
            <person name="Weon H.Y."/>
            <person name="Hamada M."/>
            <person name="Suzuki K."/>
            <person name="Ahn T.Y."/>
            <person name="Kwon S.W."/>
        </authorList>
    </citation>
    <scope>NUCLEOTIDE SEQUENCE [LARGE SCALE GENOMIC DNA]</scope>
    <source>
        <strain evidence="6 7">NBRC 108727</strain>
    </source>
</reference>
<feature type="compositionally biased region" description="Low complexity" evidence="3">
    <location>
        <begin position="7"/>
        <end position="26"/>
    </location>
</feature>
<dbReference type="PANTHER" id="PTHR43343">
    <property type="entry name" value="PEPTIDASE S12"/>
    <property type="match status" value="1"/>
</dbReference>
<dbReference type="GO" id="GO:0006508">
    <property type="term" value="P:proteolysis"/>
    <property type="evidence" value="ECO:0007669"/>
    <property type="project" value="UniProtKB-KW"/>
</dbReference>
<dbReference type="InterPro" id="IPR001940">
    <property type="entry name" value="Peptidase_S1C"/>
</dbReference>
<dbReference type="Gene3D" id="2.30.42.10">
    <property type="match status" value="1"/>
</dbReference>
<comment type="caution">
    <text evidence="6">The sequence shown here is derived from an EMBL/GenBank/DDBJ whole genome shotgun (WGS) entry which is preliminary data.</text>
</comment>
<evidence type="ECO:0000313" key="6">
    <source>
        <dbReference type="EMBL" id="NEM90368.1"/>
    </source>
</evidence>
<keyword evidence="7" id="KW-1185">Reference proteome</keyword>
<evidence type="ECO:0000313" key="7">
    <source>
        <dbReference type="Proteomes" id="UP000479756"/>
    </source>
</evidence>
<dbReference type="PANTHER" id="PTHR43343:SF3">
    <property type="entry name" value="PROTEASE DO-LIKE 8, CHLOROPLASTIC"/>
    <property type="match status" value="1"/>
</dbReference>
<sequence length="438" mass="42441">MNQDNEPQPTDDAPTAAPAFSAAPTPEDGSDAGIPIARKSRRGPVLAIVVATASVVCIGGLGTAAIAVLTEPAASTTSSQSTSGGVGTQRGSGYGSFSDPNGNGFSGRGGAAFGGGISGGSSSSGTGASVSAATASTAAEKVGVVTIDTVLNYDSQERAAGTGMIMSSNGLILTNNHVVQQATRITVTVESTGKSYRATVVGTDATDDVAVLKLSGASGLTPVTFDASSSVKAGAAVYSVGNAEGTGDLVTAKGTVEAVNQSLTVQSDFSETGESLSGLIEVSSDVVSGDSGGPLRDSSGDVIGIITAASSGSSAVTGYAINIDKALRIADQIESGTASSTVRIGYPAFLGVEIATTATSTVAGVPVSSVFAGMPAARAGITAGSTITAVDGTAVSTQSALSSAIAAHHVGDRVTIAWTDAKGAAHTATVTLVAGPAA</sequence>
<dbReference type="Pfam" id="PF13365">
    <property type="entry name" value="Trypsin_2"/>
    <property type="match status" value="1"/>
</dbReference>
<dbReference type="PROSITE" id="PS50106">
    <property type="entry name" value="PDZ"/>
    <property type="match status" value="1"/>
</dbReference>
<dbReference type="InterPro" id="IPR009003">
    <property type="entry name" value="Peptidase_S1_PA"/>
</dbReference>
<dbReference type="EMBL" id="JAAGWZ010000001">
    <property type="protein sequence ID" value="NEM90368.1"/>
    <property type="molecule type" value="Genomic_DNA"/>
</dbReference>
<dbReference type="PRINTS" id="PR00834">
    <property type="entry name" value="PROTEASES2C"/>
</dbReference>
<dbReference type="GO" id="GO:0004252">
    <property type="term" value="F:serine-type endopeptidase activity"/>
    <property type="evidence" value="ECO:0007669"/>
    <property type="project" value="InterPro"/>
</dbReference>
<evidence type="ECO:0000256" key="2">
    <source>
        <dbReference type="ARBA" id="ARBA00022801"/>
    </source>
</evidence>
<feature type="region of interest" description="Disordered" evidence="3">
    <location>
        <begin position="74"/>
        <end position="101"/>
    </location>
</feature>
<dbReference type="SUPFAM" id="SSF50156">
    <property type="entry name" value="PDZ domain-like"/>
    <property type="match status" value="1"/>
</dbReference>
<keyword evidence="2" id="KW-0378">Hydrolase</keyword>
<dbReference type="Proteomes" id="UP000479756">
    <property type="component" value="Unassembled WGS sequence"/>
</dbReference>
<evidence type="ECO:0000256" key="3">
    <source>
        <dbReference type="SAM" id="MobiDB-lite"/>
    </source>
</evidence>
<feature type="transmembrane region" description="Helical" evidence="4">
    <location>
        <begin position="45"/>
        <end position="69"/>
    </location>
</feature>
<evidence type="ECO:0000259" key="5">
    <source>
        <dbReference type="PROSITE" id="PS50106"/>
    </source>
</evidence>
<dbReference type="Pfam" id="PF13180">
    <property type="entry name" value="PDZ_2"/>
    <property type="match status" value="1"/>
</dbReference>